<evidence type="ECO:0000313" key="1">
    <source>
        <dbReference type="EMBL" id="RJX73710.1"/>
    </source>
</evidence>
<sequence length="401" mass="45666">MLKLKVRSNTLIITNGLDDKQAFAARLTKFGDDCDEAFLITAFYTQEQQVKILSRAGKKVHLTVSLRPPTCPRALRETLLLPNVTVHFLGRELHSKIYAFEKGDRNSLSGAEYNVAIGSSNMTNGGLYNNIETNILLEGKQAEDGYLHAQQIFKLGSPLTSDVLNRYEEELATFEKPQFNDIIASPAVLGAGYERVQNAVKYVAKLCEDDINLNYSDVPKSFVIDHFWHFIVEEKRSDKEFLRQQTVNGPSESLTRALFEEFVQWDQAGEQYCRQMLERANSLRSLLSSSSLNKNQLKELYLTFHASRYVDDRYTGKADAFATRNTSKQVLTSLHHLANENIPIAERVADLQRSRLSLFGLGDSAIKEFNGWYYPYKYPIWNKKSDRALEILGFGEHKSHT</sequence>
<dbReference type="Gene3D" id="3.30.870.10">
    <property type="entry name" value="Endonuclease Chain A"/>
    <property type="match status" value="1"/>
</dbReference>
<dbReference type="CDD" id="cd09117">
    <property type="entry name" value="PLDc_Bfil_DEXD_like"/>
    <property type="match status" value="1"/>
</dbReference>
<organism evidence="1 2">
    <name type="scientific">Vibrio sinensis</name>
    <dbReference type="NCBI Taxonomy" id="2302434"/>
    <lineage>
        <taxon>Bacteria</taxon>
        <taxon>Pseudomonadati</taxon>
        <taxon>Pseudomonadota</taxon>
        <taxon>Gammaproteobacteria</taxon>
        <taxon>Vibrionales</taxon>
        <taxon>Vibrionaceae</taxon>
        <taxon>Vibrio</taxon>
    </lineage>
</organism>
<name>A0A3A6QLG6_9VIBR</name>
<proteinExistence type="predicted"/>
<reference evidence="1 2" key="1">
    <citation type="submission" date="2018-08" db="EMBL/GenBank/DDBJ databases">
        <title>Vibrio isolated from the Eastern China Marginal Seas.</title>
        <authorList>
            <person name="Li Y."/>
        </authorList>
    </citation>
    <scope>NUCLEOTIDE SEQUENCE [LARGE SCALE GENOMIC DNA]</scope>
    <source>
        <strain evidence="1 2">BEI233</strain>
    </source>
</reference>
<protein>
    <submittedName>
        <fullName evidence="1">Uncharacterized protein</fullName>
    </submittedName>
</protein>
<comment type="caution">
    <text evidence="1">The sequence shown here is derived from an EMBL/GenBank/DDBJ whole genome shotgun (WGS) entry which is preliminary data.</text>
</comment>
<dbReference type="AlphaFoldDB" id="A0A3A6QLG6"/>
<gene>
    <name evidence="1" type="ORF">DZ860_05635</name>
</gene>
<evidence type="ECO:0000313" key="2">
    <source>
        <dbReference type="Proteomes" id="UP000273252"/>
    </source>
</evidence>
<dbReference type="SUPFAM" id="SSF56024">
    <property type="entry name" value="Phospholipase D/nuclease"/>
    <property type="match status" value="1"/>
</dbReference>
<dbReference type="Proteomes" id="UP000273252">
    <property type="component" value="Unassembled WGS sequence"/>
</dbReference>
<dbReference type="EMBL" id="QVMU01000003">
    <property type="protein sequence ID" value="RJX73710.1"/>
    <property type="molecule type" value="Genomic_DNA"/>
</dbReference>
<keyword evidence="2" id="KW-1185">Reference proteome</keyword>
<dbReference type="OrthoDB" id="5894983at2"/>
<accession>A0A3A6QLG6</accession>